<gene>
    <name evidence="2" type="ORF">BECKLFY1418A_GA0070994_100218</name>
    <name evidence="1" type="ORF">BECKLFY1418B_GA0070995_100622</name>
</gene>
<dbReference type="AlphaFoldDB" id="A0A450U7F7"/>
<evidence type="ECO:0000313" key="2">
    <source>
        <dbReference type="EMBL" id="VFJ87682.1"/>
    </source>
</evidence>
<dbReference type="PROSITE" id="PS51257">
    <property type="entry name" value="PROKAR_LIPOPROTEIN"/>
    <property type="match status" value="1"/>
</dbReference>
<name>A0A450U7F7_9GAMM</name>
<reference evidence="2" key="1">
    <citation type="submission" date="2019-02" db="EMBL/GenBank/DDBJ databases">
        <authorList>
            <person name="Gruber-Vodicka R. H."/>
            <person name="Seah K. B. B."/>
        </authorList>
    </citation>
    <scope>NUCLEOTIDE SEQUENCE</scope>
    <source>
        <strain evidence="2">BECK_M6</strain>
        <strain evidence="1">BECK_M7</strain>
    </source>
</reference>
<sequence length="126" mass="14306">MRFFPKTIITMIMILGSNLTYGFLSCPQTEQQYQSLLSRQGGSITSPQNQALLKQCYEEVKWQFEYHIRNQYPSLGMGGYPPTPSPGIDKQICTDGLFKGQTIDPNRCLIGQGGEMMEKFMKTFGF</sequence>
<accession>A0A450U7F7</accession>
<dbReference type="EMBL" id="CAADFH010000002">
    <property type="protein sequence ID" value="VFJ87682.1"/>
    <property type="molecule type" value="Genomic_DNA"/>
</dbReference>
<evidence type="ECO:0000313" key="1">
    <source>
        <dbReference type="EMBL" id="VFJ87341.1"/>
    </source>
</evidence>
<protein>
    <submittedName>
        <fullName evidence="2">Uncharacterized protein</fullName>
    </submittedName>
</protein>
<dbReference type="EMBL" id="CAADFF010000006">
    <property type="protein sequence ID" value="VFJ87341.1"/>
    <property type="molecule type" value="Genomic_DNA"/>
</dbReference>
<organism evidence="2">
    <name type="scientific">Candidatus Kentrum sp. LFY</name>
    <dbReference type="NCBI Taxonomy" id="2126342"/>
    <lineage>
        <taxon>Bacteria</taxon>
        <taxon>Pseudomonadati</taxon>
        <taxon>Pseudomonadota</taxon>
        <taxon>Gammaproteobacteria</taxon>
        <taxon>Candidatus Kentrum</taxon>
    </lineage>
</organism>
<proteinExistence type="predicted"/>